<dbReference type="RefSeq" id="WP_136738649.1">
    <property type="nucleotide sequence ID" value="NZ_SUMB01000002.1"/>
</dbReference>
<accession>A0A4U0NR23</accession>
<keyword evidence="3" id="KW-1185">Reference proteome</keyword>
<dbReference type="Proteomes" id="UP000308697">
    <property type="component" value="Unassembled WGS sequence"/>
</dbReference>
<comment type="caution">
    <text evidence="2">The sequence shown here is derived from an EMBL/GenBank/DDBJ whole genome shotgun (WGS) entry which is preliminary data.</text>
</comment>
<proteinExistence type="predicted"/>
<gene>
    <name evidence="2" type="ORF">FCH28_06020</name>
</gene>
<keyword evidence="1" id="KW-0732">Signal</keyword>
<reference evidence="2 3" key="1">
    <citation type="submission" date="2019-04" db="EMBL/GenBank/DDBJ databases">
        <title>Streptomyces piniterrae sp. nov., a heliquinomycin-producing actinomycete isolated from rhizosphere soil of Pinus yunnanensis.</title>
        <authorList>
            <person name="Zhuang X."/>
            <person name="Zhao J."/>
        </authorList>
    </citation>
    <scope>NUCLEOTIDE SEQUENCE [LARGE SCALE GENOMIC DNA]</scope>
    <source>
        <strain evidence="3">jys28</strain>
    </source>
</reference>
<evidence type="ECO:0000313" key="2">
    <source>
        <dbReference type="EMBL" id="TJZ57029.1"/>
    </source>
</evidence>
<protein>
    <recommendedName>
        <fullName evidence="4">Secreted protein</fullName>
    </recommendedName>
</protein>
<organism evidence="2 3">
    <name type="scientific">Streptomyces piniterrae</name>
    <dbReference type="NCBI Taxonomy" id="2571125"/>
    <lineage>
        <taxon>Bacteria</taxon>
        <taxon>Bacillati</taxon>
        <taxon>Actinomycetota</taxon>
        <taxon>Actinomycetes</taxon>
        <taxon>Kitasatosporales</taxon>
        <taxon>Streptomycetaceae</taxon>
        <taxon>Streptomyces</taxon>
    </lineage>
</organism>
<sequence>MRRIVMTLGVVAAAVTLVVSGPGSAYAAEGSLVVGGVEYVDPSGCYDTDSWPLTVDNYTDRPALVFAEPNCGGTPIEFVAPGASTVSEFGSSVYVP</sequence>
<feature type="signal peptide" evidence="1">
    <location>
        <begin position="1"/>
        <end position="27"/>
    </location>
</feature>
<evidence type="ECO:0000256" key="1">
    <source>
        <dbReference type="SAM" id="SignalP"/>
    </source>
</evidence>
<dbReference type="AlphaFoldDB" id="A0A4U0NR23"/>
<name>A0A4U0NR23_9ACTN</name>
<feature type="chain" id="PRO_5020986621" description="Secreted protein" evidence="1">
    <location>
        <begin position="28"/>
        <end position="96"/>
    </location>
</feature>
<evidence type="ECO:0000313" key="3">
    <source>
        <dbReference type="Proteomes" id="UP000308697"/>
    </source>
</evidence>
<dbReference type="OrthoDB" id="4567904at2"/>
<dbReference type="EMBL" id="SUMB01000002">
    <property type="protein sequence ID" value="TJZ57029.1"/>
    <property type="molecule type" value="Genomic_DNA"/>
</dbReference>
<evidence type="ECO:0008006" key="4">
    <source>
        <dbReference type="Google" id="ProtNLM"/>
    </source>
</evidence>